<dbReference type="Proteomes" id="UP000790377">
    <property type="component" value="Unassembled WGS sequence"/>
</dbReference>
<gene>
    <name evidence="1" type="ORF">BJ138DRAFT_1021044</name>
</gene>
<accession>A0ACB7ZQS3</accession>
<keyword evidence="2" id="KW-1185">Reference proteome</keyword>
<dbReference type="EMBL" id="MU269148">
    <property type="protein sequence ID" value="KAH7903179.1"/>
    <property type="molecule type" value="Genomic_DNA"/>
</dbReference>
<comment type="caution">
    <text evidence="1">The sequence shown here is derived from an EMBL/GenBank/DDBJ whole genome shotgun (WGS) entry which is preliminary data.</text>
</comment>
<feature type="non-terminal residue" evidence="1">
    <location>
        <position position="718"/>
    </location>
</feature>
<evidence type="ECO:0000313" key="1">
    <source>
        <dbReference type="EMBL" id="KAH7903179.1"/>
    </source>
</evidence>
<proteinExistence type="predicted"/>
<name>A0ACB7ZQS3_9AGAM</name>
<evidence type="ECO:0000313" key="2">
    <source>
        <dbReference type="Proteomes" id="UP000790377"/>
    </source>
</evidence>
<sequence>MSTAAENALDQALYHPWSGYRYGTGANTLQRMQDNPFKTQRAINMYYPFLSRADWSLGRFLTENLTQSQINQFLALPWFQDNAKPSFRSASELLAWMDTLPAGPRWQSTIIEVDNYKTTDPISLIWCDGLEVVESIFGDPIFGADMTFDPILSNLPKGSTLVPILAASDKTPVTRMTGGLEMHPLFISIGNIASHIRMAATSHAWRCVAFMPIPKFEVHSEYQTILQTRVWHKCADIVFANLKRAAVHGAIMTDPHGSIRNCYTPLAAWTADLPEQLMISCTAKNASPVTEATHKQFGDAHHYPPRTAELTIQRIHHVGQQTDVWNLDRFQKLAKTMHLSGVSQPFWRDWEYAEPSIFLVPEVLHTCHKFFFDHVLKWCKEVVGKELDSRFKAHHKRISVRHFANGVSHVKQMTGRDHRDIQRTIVPMIAGLVPPDFLRAIRAIIDFIYQSQSPVHTDASIERMESSLREFHTHKDAILRAHGRKTSTGVKDDFFIPKLELLHSFANAVRNNGAIIQYTADVSERLLITHCKHPFERTSKNKDFTTQVTRILDREESMRRFDIYTLLRSSNVALVNAINDEELAVTSANPALAWVSRILPEEQRQIQGPRPCRNYFTGGVLSANAQTALHVTVRSDDMVYSVVDIGTKYHLPDFALQYQRFILAYHHDFQYFLGAFDRFAIWHKFRVQLLSTFRPSMILPSQVVQAKPPSPDIPLGCC</sequence>
<reference evidence="1" key="1">
    <citation type="journal article" date="2021" name="New Phytol.">
        <title>Evolutionary innovations through gain and loss of genes in the ectomycorrhizal Boletales.</title>
        <authorList>
            <person name="Wu G."/>
            <person name="Miyauchi S."/>
            <person name="Morin E."/>
            <person name="Kuo A."/>
            <person name="Drula E."/>
            <person name="Varga T."/>
            <person name="Kohler A."/>
            <person name="Feng B."/>
            <person name="Cao Y."/>
            <person name="Lipzen A."/>
            <person name="Daum C."/>
            <person name="Hundley H."/>
            <person name="Pangilinan J."/>
            <person name="Johnson J."/>
            <person name="Barry K."/>
            <person name="LaButti K."/>
            <person name="Ng V."/>
            <person name="Ahrendt S."/>
            <person name="Min B."/>
            <person name="Choi I.G."/>
            <person name="Park H."/>
            <person name="Plett J.M."/>
            <person name="Magnuson J."/>
            <person name="Spatafora J.W."/>
            <person name="Nagy L.G."/>
            <person name="Henrissat B."/>
            <person name="Grigoriev I.V."/>
            <person name="Yang Z.L."/>
            <person name="Xu J."/>
            <person name="Martin F.M."/>
        </authorList>
    </citation>
    <scope>NUCLEOTIDE SEQUENCE</scope>
    <source>
        <strain evidence="1">ATCC 28755</strain>
    </source>
</reference>
<organism evidence="1 2">
    <name type="scientific">Hygrophoropsis aurantiaca</name>
    <dbReference type="NCBI Taxonomy" id="72124"/>
    <lineage>
        <taxon>Eukaryota</taxon>
        <taxon>Fungi</taxon>
        <taxon>Dikarya</taxon>
        <taxon>Basidiomycota</taxon>
        <taxon>Agaricomycotina</taxon>
        <taxon>Agaricomycetes</taxon>
        <taxon>Agaricomycetidae</taxon>
        <taxon>Boletales</taxon>
        <taxon>Coniophorineae</taxon>
        <taxon>Hygrophoropsidaceae</taxon>
        <taxon>Hygrophoropsis</taxon>
    </lineage>
</organism>
<protein>
    <submittedName>
        <fullName evidence="1">Uncharacterized protein</fullName>
    </submittedName>
</protein>